<sequence length="107" mass="12773">YHLRFQIEFIYRDAKQHLGLNHCQSTQKERLDFHHNFSLTMLSLAKITNWLNKPTDSRKAFSIYDIKTQYFNERFLNKFFSVFGISPEQQINNPNVNSLRNYAKIAA</sequence>
<organism evidence="1 2">
    <name type="scientific">Arcicella aurantiaca</name>
    <dbReference type="NCBI Taxonomy" id="591202"/>
    <lineage>
        <taxon>Bacteria</taxon>
        <taxon>Pseudomonadati</taxon>
        <taxon>Bacteroidota</taxon>
        <taxon>Cytophagia</taxon>
        <taxon>Cytophagales</taxon>
        <taxon>Flectobacillaceae</taxon>
        <taxon>Arcicella</taxon>
    </lineage>
</organism>
<dbReference type="SUPFAM" id="SSF53098">
    <property type="entry name" value="Ribonuclease H-like"/>
    <property type="match status" value="1"/>
</dbReference>
<evidence type="ECO:0008006" key="3">
    <source>
        <dbReference type="Google" id="ProtNLM"/>
    </source>
</evidence>
<name>A0A316DD48_9BACT</name>
<evidence type="ECO:0000313" key="2">
    <source>
        <dbReference type="Proteomes" id="UP000245489"/>
    </source>
</evidence>
<dbReference type="EMBL" id="QGGO01000060">
    <property type="protein sequence ID" value="PWK15053.1"/>
    <property type="molecule type" value="Genomic_DNA"/>
</dbReference>
<accession>A0A316DD48</accession>
<feature type="non-terminal residue" evidence="1">
    <location>
        <position position="1"/>
    </location>
</feature>
<reference evidence="1 2" key="1">
    <citation type="submission" date="2018-05" db="EMBL/GenBank/DDBJ databases">
        <title>Genomic Encyclopedia of Archaeal and Bacterial Type Strains, Phase II (KMG-II): from individual species to whole genera.</title>
        <authorList>
            <person name="Goeker M."/>
        </authorList>
    </citation>
    <scope>NUCLEOTIDE SEQUENCE [LARGE SCALE GENOMIC DNA]</scope>
    <source>
        <strain evidence="1 2">DSM 22214</strain>
    </source>
</reference>
<dbReference type="Proteomes" id="UP000245489">
    <property type="component" value="Unassembled WGS sequence"/>
</dbReference>
<evidence type="ECO:0000313" key="1">
    <source>
        <dbReference type="EMBL" id="PWK15053.1"/>
    </source>
</evidence>
<proteinExistence type="predicted"/>
<dbReference type="AlphaFoldDB" id="A0A316DD48"/>
<gene>
    <name evidence="1" type="ORF">LV89_04991</name>
</gene>
<keyword evidence="2" id="KW-1185">Reference proteome</keyword>
<comment type="caution">
    <text evidence="1">The sequence shown here is derived from an EMBL/GenBank/DDBJ whole genome shotgun (WGS) entry which is preliminary data.</text>
</comment>
<protein>
    <recommendedName>
        <fullName evidence="3">DDE family transposase</fullName>
    </recommendedName>
</protein>
<dbReference type="InterPro" id="IPR012337">
    <property type="entry name" value="RNaseH-like_sf"/>
</dbReference>